<dbReference type="Gene3D" id="1.10.443.10">
    <property type="entry name" value="Intergrase catalytic core"/>
    <property type="match status" value="1"/>
</dbReference>
<name>A0A225WV14_9STRA</name>
<evidence type="ECO:0000313" key="2">
    <source>
        <dbReference type="EMBL" id="OWZ20907.1"/>
    </source>
</evidence>
<dbReference type="GO" id="GO:0003677">
    <property type="term" value="F:DNA binding"/>
    <property type="evidence" value="ECO:0007669"/>
    <property type="project" value="InterPro"/>
</dbReference>
<dbReference type="AlphaFoldDB" id="A0A225WV14"/>
<dbReference type="GO" id="GO:0006310">
    <property type="term" value="P:DNA recombination"/>
    <property type="evidence" value="ECO:0007669"/>
    <property type="project" value="UniProtKB-KW"/>
</dbReference>
<dbReference type="SUPFAM" id="SSF56349">
    <property type="entry name" value="DNA breaking-rejoining enzymes"/>
    <property type="match status" value="1"/>
</dbReference>
<proteinExistence type="predicted"/>
<keyword evidence="1" id="KW-0233">DNA recombination</keyword>
<dbReference type="InterPro" id="IPR013762">
    <property type="entry name" value="Integrase-like_cat_sf"/>
</dbReference>
<reference evidence="3" key="1">
    <citation type="submission" date="2017-03" db="EMBL/GenBank/DDBJ databases">
        <title>Phytopthora megakarya and P. palmivora, two closely related causual agents of cacao black pod achieved similar genome size and gene model numbers by different mechanisms.</title>
        <authorList>
            <person name="Ali S."/>
            <person name="Shao J."/>
            <person name="Larry D.J."/>
            <person name="Kronmiller B."/>
            <person name="Shen D."/>
            <person name="Strem M.D."/>
            <person name="Melnick R.L."/>
            <person name="Guiltinan M.J."/>
            <person name="Tyler B.M."/>
            <person name="Meinhardt L.W."/>
            <person name="Bailey B.A."/>
        </authorList>
    </citation>
    <scope>NUCLEOTIDE SEQUENCE [LARGE SCALE GENOMIC DNA]</scope>
    <source>
        <strain evidence="3">zdho120</strain>
    </source>
</reference>
<evidence type="ECO:0000256" key="1">
    <source>
        <dbReference type="ARBA" id="ARBA00023172"/>
    </source>
</evidence>
<gene>
    <name evidence="2" type="ORF">PHMEG_0004635</name>
</gene>
<sequence length="328" mass="37368">MADAGPRARSTDHPLFTVWTTLSDSWSQVPILPPFDNLLGLWEMFPAKMLLHGQLPGSIQRTDANGCFAIYCWKHGWNQHRHGNTFNIIKPKLASIRWYHKWHLGIDLLTSPDFTILLQGIKRLPPPVHKLQAMTPAFLRLLYHRLDLQQPHHRLLWGSVLVGFFFLLRRSEYLRIGQSRHFYYLKHQNSFFPDGRKTNNRGQCNFSYERIRKSEKLSIWTGGGVANNARIWRPDLIALKHLNIVRRSANHTSRYLYGNLTATAIAKAFKVVAKSMGVPESNYSTHSVRIGGSTALLSGQANVTAIKLLVDGYPTASNSTPSKLPIQR</sequence>
<dbReference type="InterPro" id="IPR011010">
    <property type="entry name" value="DNA_brk_join_enz"/>
</dbReference>
<dbReference type="Proteomes" id="UP000198211">
    <property type="component" value="Unassembled WGS sequence"/>
</dbReference>
<comment type="caution">
    <text evidence="2">The sequence shown here is derived from an EMBL/GenBank/DDBJ whole genome shotgun (WGS) entry which is preliminary data.</text>
</comment>
<evidence type="ECO:0008006" key="4">
    <source>
        <dbReference type="Google" id="ProtNLM"/>
    </source>
</evidence>
<keyword evidence="3" id="KW-1185">Reference proteome</keyword>
<protein>
    <recommendedName>
        <fullName evidence="4">Tyr recombinase domain-containing protein</fullName>
    </recommendedName>
</protein>
<dbReference type="GO" id="GO:0015074">
    <property type="term" value="P:DNA integration"/>
    <property type="evidence" value="ECO:0007669"/>
    <property type="project" value="InterPro"/>
</dbReference>
<organism evidence="2 3">
    <name type="scientific">Phytophthora megakarya</name>
    <dbReference type="NCBI Taxonomy" id="4795"/>
    <lineage>
        <taxon>Eukaryota</taxon>
        <taxon>Sar</taxon>
        <taxon>Stramenopiles</taxon>
        <taxon>Oomycota</taxon>
        <taxon>Peronosporomycetes</taxon>
        <taxon>Peronosporales</taxon>
        <taxon>Peronosporaceae</taxon>
        <taxon>Phytophthora</taxon>
    </lineage>
</organism>
<evidence type="ECO:0000313" key="3">
    <source>
        <dbReference type="Proteomes" id="UP000198211"/>
    </source>
</evidence>
<dbReference type="EMBL" id="NBNE01000277">
    <property type="protein sequence ID" value="OWZ20907.1"/>
    <property type="molecule type" value="Genomic_DNA"/>
</dbReference>
<accession>A0A225WV14</accession>